<dbReference type="AlphaFoldDB" id="A0A409YRV9"/>
<reference evidence="2 3" key="1">
    <citation type="journal article" date="2018" name="Evol. Lett.">
        <title>Horizontal gene cluster transfer increased hallucinogenic mushroom diversity.</title>
        <authorList>
            <person name="Reynolds H.T."/>
            <person name="Vijayakumar V."/>
            <person name="Gluck-Thaler E."/>
            <person name="Korotkin H.B."/>
            <person name="Matheny P.B."/>
            <person name="Slot J.C."/>
        </authorList>
    </citation>
    <scope>NUCLEOTIDE SEQUENCE [LARGE SCALE GENOMIC DNA]</scope>
    <source>
        <strain evidence="2 3">SRW20</strain>
    </source>
</reference>
<feature type="region of interest" description="Disordered" evidence="1">
    <location>
        <begin position="1"/>
        <end position="108"/>
    </location>
</feature>
<proteinExistence type="predicted"/>
<evidence type="ECO:0000313" key="3">
    <source>
        <dbReference type="Proteomes" id="UP000284706"/>
    </source>
</evidence>
<dbReference type="InParanoid" id="A0A409YRV9"/>
<name>A0A409YRV9_9AGAR</name>
<accession>A0A409YRV9</accession>
<keyword evidence="3" id="KW-1185">Reference proteome</keyword>
<evidence type="ECO:0000256" key="1">
    <source>
        <dbReference type="SAM" id="MobiDB-lite"/>
    </source>
</evidence>
<gene>
    <name evidence="2" type="ORF">CVT26_008433</name>
</gene>
<organism evidence="2 3">
    <name type="scientific">Gymnopilus dilepis</name>
    <dbReference type="NCBI Taxonomy" id="231916"/>
    <lineage>
        <taxon>Eukaryota</taxon>
        <taxon>Fungi</taxon>
        <taxon>Dikarya</taxon>
        <taxon>Basidiomycota</taxon>
        <taxon>Agaricomycotina</taxon>
        <taxon>Agaricomycetes</taxon>
        <taxon>Agaricomycetidae</taxon>
        <taxon>Agaricales</taxon>
        <taxon>Agaricineae</taxon>
        <taxon>Hymenogastraceae</taxon>
        <taxon>Gymnopilus</taxon>
    </lineage>
</organism>
<feature type="compositionally biased region" description="Basic and acidic residues" evidence="1">
    <location>
        <begin position="11"/>
        <end position="28"/>
    </location>
</feature>
<protein>
    <submittedName>
        <fullName evidence="2">Uncharacterized protein</fullName>
    </submittedName>
</protein>
<comment type="caution">
    <text evidence="2">The sequence shown here is derived from an EMBL/GenBank/DDBJ whole genome shotgun (WGS) entry which is preliminary data.</text>
</comment>
<sequence>MQLKPQVWGHGEGERSELPLESIREGTRQAHGGDPPTLGTPQPEVSWVAEATSLHDADGQRRSYQPAASDPQTSFTLRPHPLGDQQQPLPRSCPPAFASRKKLLTPPDVFTTENQIELIPGKPLRGG</sequence>
<dbReference type="Proteomes" id="UP000284706">
    <property type="component" value="Unassembled WGS sequence"/>
</dbReference>
<dbReference type="EMBL" id="NHYE01000434">
    <property type="protein sequence ID" value="PPR05754.1"/>
    <property type="molecule type" value="Genomic_DNA"/>
</dbReference>
<evidence type="ECO:0000313" key="2">
    <source>
        <dbReference type="EMBL" id="PPR05754.1"/>
    </source>
</evidence>